<feature type="region of interest" description="Disordered" evidence="1">
    <location>
        <begin position="229"/>
        <end position="280"/>
    </location>
</feature>
<dbReference type="Proteomes" id="UP000799778">
    <property type="component" value="Unassembled WGS sequence"/>
</dbReference>
<feature type="compositionally biased region" description="Basic and acidic residues" evidence="1">
    <location>
        <begin position="37"/>
        <end position="54"/>
    </location>
</feature>
<feature type="compositionally biased region" description="Basic and acidic residues" evidence="1">
    <location>
        <begin position="237"/>
        <end position="251"/>
    </location>
</feature>
<feature type="compositionally biased region" description="Basic and acidic residues" evidence="1">
    <location>
        <begin position="340"/>
        <end position="350"/>
    </location>
</feature>
<feature type="compositionally biased region" description="Polar residues" evidence="1">
    <location>
        <begin position="447"/>
        <end position="459"/>
    </location>
</feature>
<feature type="region of interest" description="Disordered" evidence="1">
    <location>
        <begin position="325"/>
        <end position="506"/>
    </location>
</feature>
<keyword evidence="2" id="KW-0472">Membrane</keyword>
<feature type="region of interest" description="Disordered" evidence="1">
    <location>
        <begin position="126"/>
        <end position="194"/>
    </location>
</feature>
<evidence type="ECO:0000313" key="3">
    <source>
        <dbReference type="EMBL" id="KAF2019741.1"/>
    </source>
</evidence>
<name>A0A6A5Y4D1_9PLEO</name>
<keyword evidence="2" id="KW-1133">Transmembrane helix</keyword>
<protein>
    <submittedName>
        <fullName evidence="3">Uncharacterized protein</fullName>
    </submittedName>
</protein>
<dbReference type="EMBL" id="ML978067">
    <property type="protein sequence ID" value="KAF2019741.1"/>
    <property type="molecule type" value="Genomic_DNA"/>
</dbReference>
<sequence>MDKQAQDDDTQNSGSIVSGLTSLGSGDDDFERLMLQNERDQRQLKDALRGDFRPFSKARSHPHVGLTLDNLERNNAQQDSRSGAGYLVKRESPQSSNGSARADPPIHAPREWGRKGRVKRNWLRAIASEDQTRSPEAPNHFADEETPRQSSYAPEDLPLPSIEDSPLSHKGSSRNTPNSTRRKSFDTQEDSDLDSSIDFNEASLIASTPYVPRSTVLDDIRQREMETLREQALTTNRLDRIRETSPEETRPRSSSKQFPDRSENLRPAQALREGTPEARVRMRRNSWKTIGKSPAVIGEGGQQPTISPITVYNTNSEGIEIVEARAQVNARPSPQRPGSNKREDSHELLRRLARVSNTPSPGRPNAQRPQTAPAKQSESPSPLTLHSKHTTNISQPHKHSPESTAEPIPAHQKRGRDTQSVNTEAGGGASPVSIKRQESVDIEATPVPTSSKLSATTPRVTGAWVDTPAPRTIPRSARSQSNSPVRPPKPEDPSNSSHGKQGPEIAQAESEGVYELERTRPSMPGSALEAIVEEARANGKRAQDQDSFGDSTINSLEELIRPGSSVDQAGDIDDDTLLGLQLPTEPPRNEAERQRQQELTQLHLMNQRLRAARTSVRDASRGMTRVEHRVEHIEENGEKIRVIYRDCPCAGQGHHGPWTIAWTNFKHLFRDPQVRRRAGLTWLSIMLITLFTWYLTECIACEQYCHKLYASSMIGYGVDPNAPRFPFVIPTLLYRWTIKPWWPFVWSYIGPIVLAIYQTIIEDEAVKTSATATARGFATTILQRASATDAFESDFRISDDEMI</sequence>
<dbReference type="RefSeq" id="XP_033388080.1">
    <property type="nucleotide sequence ID" value="XM_033525760.1"/>
</dbReference>
<dbReference type="GeneID" id="54283157"/>
<gene>
    <name evidence="3" type="ORF">BU24DRAFT_406371</name>
</gene>
<feature type="compositionally biased region" description="Polar residues" evidence="1">
    <location>
        <begin position="367"/>
        <end position="395"/>
    </location>
</feature>
<evidence type="ECO:0000313" key="4">
    <source>
        <dbReference type="Proteomes" id="UP000799778"/>
    </source>
</evidence>
<keyword evidence="2" id="KW-0812">Transmembrane</keyword>
<evidence type="ECO:0000256" key="1">
    <source>
        <dbReference type="SAM" id="MobiDB-lite"/>
    </source>
</evidence>
<reference evidence="3" key="1">
    <citation type="journal article" date="2020" name="Stud. Mycol.">
        <title>101 Dothideomycetes genomes: a test case for predicting lifestyles and emergence of pathogens.</title>
        <authorList>
            <person name="Haridas S."/>
            <person name="Albert R."/>
            <person name="Binder M."/>
            <person name="Bloem J."/>
            <person name="Labutti K."/>
            <person name="Salamov A."/>
            <person name="Andreopoulos B."/>
            <person name="Baker S."/>
            <person name="Barry K."/>
            <person name="Bills G."/>
            <person name="Bluhm B."/>
            <person name="Cannon C."/>
            <person name="Castanera R."/>
            <person name="Culley D."/>
            <person name="Daum C."/>
            <person name="Ezra D."/>
            <person name="Gonzalez J."/>
            <person name="Henrissat B."/>
            <person name="Kuo A."/>
            <person name="Liang C."/>
            <person name="Lipzen A."/>
            <person name="Lutzoni F."/>
            <person name="Magnuson J."/>
            <person name="Mondo S."/>
            <person name="Nolan M."/>
            <person name="Ohm R."/>
            <person name="Pangilinan J."/>
            <person name="Park H.-J."/>
            <person name="Ramirez L."/>
            <person name="Alfaro M."/>
            <person name="Sun H."/>
            <person name="Tritt A."/>
            <person name="Yoshinaga Y."/>
            <person name="Zwiers L.-H."/>
            <person name="Turgeon B."/>
            <person name="Goodwin S."/>
            <person name="Spatafora J."/>
            <person name="Crous P."/>
            <person name="Grigoriev I."/>
        </authorList>
    </citation>
    <scope>NUCLEOTIDE SEQUENCE</scope>
    <source>
        <strain evidence="3">CBS 175.79</strain>
    </source>
</reference>
<keyword evidence="4" id="KW-1185">Reference proteome</keyword>
<evidence type="ECO:0000256" key="2">
    <source>
        <dbReference type="SAM" id="Phobius"/>
    </source>
</evidence>
<dbReference type="OrthoDB" id="3439035at2759"/>
<organism evidence="3 4">
    <name type="scientific">Aaosphaeria arxii CBS 175.79</name>
    <dbReference type="NCBI Taxonomy" id="1450172"/>
    <lineage>
        <taxon>Eukaryota</taxon>
        <taxon>Fungi</taxon>
        <taxon>Dikarya</taxon>
        <taxon>Ascomycota</taxon>
        <taxon>Pezizomycotina</taxon>
        <taxon>Dothideomycetes</taxon>
        <taxon>Pleosporomycetidae</taxon>
        <taxon>Pleosporales</taxon>
        <taxon>Pleosporales incertae sedis</taxon>
        <taxon>Aaosphaeria</taxon>
    </lineage>
</organism>
<feature type="region of interest" description="Disordered" evidence="1">
    <location>
        <begin position="1"/>
        <end position="114"/>
    </location>
</feature>
<feature type="transmembrane region" description="Helical" evidence="2">
    <location>
        <begin position="678"/>
        <end position="696"/>
    </location>
</feature>
<dbReference type="AlphaFoldDB" id="A0A6A5Y4D1"/>
<feature type="compositionally biased region" description="Polar residues" evidence="1">
    <location>
        <begin position="11"/>
        <end position="24"/>
    </location>
</feature>
<accession>A0A6A5Y4D1</accession>
<proteinExistence type="predicted"/>